<dbReference type="RefSeq" id="WP_274722133.1">
    <property type="nucleotide sequence ID" value="NZ_JARBFT010000004.1"/>
</dbReference>
<dbReference type="InterPro" id="IPR005135">
    <property type="entry name" value="Endo/exonuclease/phosphatase"/>
</dbReference>
<dbReference type="Pfam" id="PF03372">
    <property type="entry name" value="Exo_endo_phos"/>
    <property type="match status" value="1"/>
</dbReference>
<reference evidence="4 5" key="1">
    <citation type="submission" date="2023-02" db="EMBL/GenBank/DDBJ databases">
        <title>Vibrio intestini sp. nov., a close relative of Vibrio cholerae isolated from the intestine of Healthy Culter dabryi.</title>
        <authorList>
            <person name="Wu N."/>
        </authorList>
    </citation>
    <scope>NUCLEOTIDE SEQUENCE [LARGE SCALE GENOMIC DNA]</scope>
    <source>
        <strain evidence="4 5">DSL-7</strain>
    </source>
</reference>
<feature type="domain" description="Endonuclease/exonuclease/phosphatase" evidence="3">
    <location>
        <begin position="69"/>
        <end position="274"/>
    </location>
</feature>
<dbReference type="InterPro" id="IPR022958">
    <property type="entry name" value="UPF0294"/>
</dbReference>
<keyword evidence="5" id="KW-1185">Reference proteome</keyword>
<dbReference type="SUPFAM" id="SSF56219">
    <property type="entry name" value="DNase I-like"/>
    <property type="match status" value="1"/>
</dbReference>
<dbReference type="HAMAP" id="MF_01119">
    <property type="entry name" value="UPF0294"/>
    <property type="match status" value="1"/>
</dbReference>
<evidence type="ECO:0000259" key="3">
    <source>
        <dbReference type="Pfam" id="PF03372"/>
    </source>
</evidence>
<proteinExistence type="inferred from homology"/>
<dbReference type="EMBL" id="JARBFT010000004">
    <property type="protein sequence ID" value="MDE1514445.1"/>
    <property type="molecule type" value="Genomic_DNA"/>
</dbReference>
<comment type="subcellular location">
    <subcellularLocation>
        <location evidence="2">Cytoplasm</location>
    </subcellularLocation>
</comment>
<organism evidence="4 5">
    <name type="scientific">Vibrio chanodichtyis</name>
    <dbReference type="NCBI Taxonomy" id="3027932"/>
    <lineage>
        <taxon>Bacteria</taxon>
        <taxon>Pseudomonadati</taxon>
        <taxon>Pseudomonadota</taxon>
        <taxon>Gammaproteobacteria</taxon>
        <taxon>Vibrionales</taxon>
        <taxon>Vibrionaceae</taxon>
        <taxon>Vibrio</taxon>
    </lineage>
</organism>
<keyword evidence="1 2" id="KW-0963">Cytoplasm</keyword>
<evidence type="ECO:0000313" key="4">
    <source>
        <dbReference type="EMBL" id="MDE1514445.1"/>
    </source>
</evidence>
<evidence type="ECO:0000313" key="5">
    <source>
        <dbReference type="Proteomes" id="UP001216189"/>
    </source>
</evidence>
<keyword evidence="4" id="KW-0540">Nuclease</keyword>
<evidence type="ECO:0000256" key="2">
    <source>
        <dbReference type="HAMAP-Rule" id="MF_01119"/>
    </source>
</evidence>
<dbReference type="InterPro" id="IPR036691">
    <property type="entry name" value="Endo/exonu/phosph_ase_sf"/>
</dbReference>
<name>A0ABT5UYF6_9VIBR</name>
<gene>
    <name evidence="4" type="ORF">PUN32_05375</name>
</gene>
<protein>
    <recommendedName>
        <fullName evidence="2">UPF0294 protein PUN32_05375</fullName>
    </recommendedName>
</protein>
<sequence length="289" mass="32419">MSKQCYTRVSLGLSLLVAAGVLAFYRLFTIPNQPELLVIQRDQISESLHCYQDVQPHSLDQQGQLNLLVWNIYKQNRPDWSTELSALSVDRQLLLLQEANLSPAFEQWIRQHGWAGTQTRAFTVFGEAAGVINLAQVMPSLACAYTQQEPWLRLPKSAIYARYPLSNQQQLAVVNLHAVNFSYGTKEYQQQLATLLKQLEAWSGPMIVAGDFNSWSEARMALLRAKLPVLGLQAVAFTPDHRSQFINGLALDHIFYRGLVLENAQAPKSGASDHNPLLVSFRLVDSPSD</sequence>
<comment type="similarity">
    <text evidence="2">Belongs to the UPF0294 family.</text>
</comment>
<keyword evidence="4" id="KW-0255">Endonuclease</keyword>
<keyword evidence="4" id="KW-0378">Hydrolase</keyword>
<dbReference type="NCBIfam" id="NF003840">
    <property type="entry name" value="PRK05421.1-2"/>
    <property type="match status" value="1"/>
</dbReference>
<evidence type="ECO:0000256" key="1">
    <source>
        <dbReference type="ARBA" id="ARBA00022490"/>
    </source>
</evidence>
<dbReference type="NCBIfam" id="NF003842">
    <property type="entry name" value="PRK05421.1-4"/>
    <property type="match status" value="1"/>
</dbReference>
<dbReference type="GO" id="GO:0004519">
    <property type="term" value="F:endonuclease activity"/>
    <property type="evidence" value="ECO:0007669"/>
    <property type="project" value="UniProtKB-KW"/>
</dbReference>
<accession>A0ABT5UYF6</accession>
<dbReference type="Proteomes" id="UP001216189">
    <property type="component" value="Unassembled WGS sequence"/>
</dbReference>
<comment type="caution">
    <text evidence="4">The sequence shown here is derived from an EMBL/GenBank/DDBJ whole genome shotgun (WGS) entry which is preliminary data.</text>
</comment>
<dbReference type="Gene3D" id="3.60.10.10">
    <property type="entry name" value="Endonuclease/exonuclease/phosphatase"/>
    <property type="match status" value="1"/>
</dbReference>